<dbReference type="EMBL" id="FLUN01000001">
    <property type="protein sequence ID" value="SBW10788.1"/>
    <property type="molecule type" value="Genomic_DNA"/>
</dbReference>
<evidence type="ECO:0000313" key="1">
    <source>
        <dbReference type="EMBL" id="SBW10788.1"/>
    </source>
</evidence>
<accession>A0A212KGP4</accession>
<dbReference type="Pfam" id="PF12672">
    <property type="entry name" value="DUF3793"/>
    <property type="match status" value="1"/>
</dbReference>
<proteinExistence type="predicted"/>
<protein>
    <recommendedName>
        <fullName evidence="2">DUF3793 family protein</fullName>
    </recommendedName>
</protein>
<reference evidence="1" key="1">
    <citation type="submission" date="2016-04" db="EMBL/GenBank/DDBJ databases">
        <authorList>
            <person name="Evans L.H."/>
            <person name="Alamgir A."/>
            <person name="Owens N."/>
            <person name="Weber N.D."/>
            <person name="Virtaneva K."/>
            <person name="Barbian K."/>
            <person name="Babar A."/>
            <person name="Rosenke K."/>
        </authorList>
    </citation>
    <scope>NUCLEOTIDE SEQUENCE</scope>
    <source>
        <strain evidence="1">86</strain>
    </source>
</reference>
<organism evidence="1">
    <name type="scientific">uncultured Eubacteriales bacterium</name>
    <dbReference type="NCBI Taxonomy" id="172733"/>
    <lineage>
        <taxon>Bacteria</taxon>
        <taxon>Bacillati</taxon>
        <taxon>Bacillota</taxon>
        <taxon>Clostridia</taxon>
        <taxon>Eubacteriales</taxon>
        <taxon>environmental samples</taxon>
    </lineage>
</organism>
<dbReference type="InterPro" id="IPR024523">
    <property type="entry name" value="DUF3793"/>
</dbReference>
<name>A0A212KGP4_9FIRM</name>
<evidence type="ECO:0008006" key="2">
    <source>
        <dbReference type="Google" id="ProtNLM"/>
    </source>
</evidence>
<sequence>MLERHLIEHCSPTLASLKTASLFSIACADEEALRLGLEEWNAQFCGKGVELLALRRQEGKALVYVCRKSRLERDLGAPGVPAFLASYGYARTDAEYALGRLKARLAESSGFPHEIGLFLGYPLGDVIGFIENAGQNSKCCGCWKVYCNECEARRTFALFEKCRDVYLRLWSQGRSVMQLTVAA</sequence>
<dbReference type="AlphaFoldDB" id="A0A212KGP4"/>
<gene>
    <name evidence="1" type="ORF">KL86CLO1_13055</name>
</gene>